<feature type="compositionally biased region" description="Basic and acidic residues" evidence="2">
    <location>
        <begin position="445"/>
        <end position="471"/>
    </location>
</feature>
<proteinExistence type="predicted"/>
<feature type="compositionally biased region" description="Polar residues" evidence="2">
    <location>
        <begin position="749"/>
        <end position="778"/>
    </location>
</feature>
<feature type="compositionally biased region" description="Acidic residues" evidence="2">
    <location>
        <begin position="423"/>
        <end position="438"/>
    </location>
</feature>
<evidence type="ECO:0000256" key="1">
    <source>
        <dbReference type="SAM" id="Coils"/>
    </source>
</evidence>
<keyword evidence="1" id="KW-0175">Coiled coil</keyword>
<gene>
    <name evidence="3" type="ORF">MKZ38_001968</name>
</gene>
<dbReference type="EMBL" id="JAKWBI020000157">
    <property type="protein sequence ID" value="KAJ2901301.1"/>
    <property type="molecule type" value="Genomic_DNA"/>
</dbReference>
<dbReference type="AlphaFoldDB" id="A0AAD5RQ88"/>
<organism evidence="3 4">
    <name type="scientific">Zalerion maritima</name>
    <dbReference type="NCBI Taxonomy" id="339359"/>
    <lineage>
        <taxon>Eukaryota</taxon>
        <taxon>Fungi</taxon>
        <taxon>Dikarya</taxon>
        <taxon>Ascomycota</taxon>
        <taxon>Pezizomycotina</taxon>
        <taxon>Sordariomycetes</taxon>
        <taxon>Lulworthiomycetidae</taxon>
        <taxon>Lulworthiales</taxon>
        <taxon>Lulworthiaceae</taxon>
        <taxon>Zalerion</taxon>
    </lineage>
</organism>
<evidence type="ECO:0000256" key="2">
    <source>
        <dbReference type="SAM" id="MobiDB-lite"/>
    </source>
</evidence>
<feature type="compositionally biased region" description="Pro residues" evidence="2">
    <location>
        <begin position="541"/>
        <end position="554"/>
    </location>
</feature>
<reference evidence="3" key="1">
    <citation type="submission" date="2022-07" db="EMBL/GenBank/DDBJ databases">
        <title>Draft genome sequence of Zalerion maritima ATCC 34329, a (micro)plastics degrading marine fungus.</title>
        <authorList>
            <person name="Paco A."/>
            <person name="Goncalves M.F.M."/>
            <person name="Rocha-Santos T.A.P."/>
            <person name="Alves A."/>
        </authorList>
    </citation>
    <scope>NUCLEOTIDE SEQUENCE</scope>
    <source>
        <strain evidence="3">ATCC 34329</strain>
    </source>
</reference>
<feature type="compositionally biased region" description="Basic and acidic residues" evidence="2">
    <location>
        <begin position="11"/>
        <end position="22"/>
    </location>
</feature>
<feature type="region of interest" description="Disordered" evidence="2">
    <location>
        <begin position="171"/>
        <end position="220"/>
    </location>
</feature>
<sequence>MIATPPTSPSSRKEVSKNDERASSATPTQAGRSAVDVEVPSGPVTTIQDIIDNLSTWEHCKVLRRLHDAKEQAERQSSDLERARDVARNMIRVQEVANGKIRDGILREREVGCAAQRALTGHLEKEKEKAKAGSTTTNWVSIRARVARERKEKERERKECRRQVRLLKQKEERAQRRENGEEVETPPLVPSPSSVSGKGKVGRPKRSAGDGNGAKAKRRTELELLRTPYKNVRRYRNVGVNVGLLEEAQESVEPMEKGRRVVNGMGGAHAAIHPGRDMRWSLRDDGTWSPTARFARGDADPEAAVDEELNVWRKAAIQAVKKENKKGEKNPWVYRVEHKEEGDEWRRMLADSRERAGTPGEMGEDPFSPLPPLEPEGKLPLSQDEEFGGASEVGGSQGGHGEEGGGRENFIEITDFGGSDISDCLDDSEPMPLDEDGYGEYHQQQGREEEGGEWNPDHELSEHDDGADARLRAMRVSAPSPDHSRAGGRSPFYSPAEAPHKRASGEMDIVQSLPAPPISPPWGVGKDRKQTSSSFTSSPRWAPPSPSPSKPPVSPCFSSAAVVSSFPTSTTFNNLCVPSPPEQQQKLHAATSCLLSKLSSSTPNPPCEWIQVGQALKDSSSSSSSSSYSKGLDDFKDTVLRGRRGVLLGDFRDIVKKELVSSEGKYGKVNVEEEDAKNIYGADVNTNALNLNAEKKSSHSTVAKSNTNLQYSVGNNNNTGTETRDLAPSLGIGSGLRSRRKASRESSRTFNSNTTGAPPSSSPAVSTRISAPCSSSNPAKGAMKKHNTHIHQNPGMDSTSKKRVAFAEELEELQSQDPRLEYGDEFPARNARAGLRARSSRKRGLEDASSSPPSPPSSGAPRGFDVRKSYGGREKRARGG</sequence>
<feature type="compositionally biased region" description="Polar residues" evidence="2">
    <location>
        <begin position="709"/>
        <end position="721"/>
    </location>
</feature>
<feature type="compositionally biased region" description="Basic and acidic residues" evidence="2">
    <location>
        <begin position="864"/>
        <end position="874"/>
    </location>
</feature>
<keyword evidence="4" id="KW-1185">Reference proteome</keyword>
<feature type="compositionally biased region" description="Basic and acidic residues" evidence="2">
    <location>
        <begin position="171"/>
        <end position="180"/>
    </location>
</feature>
<feature type="compositionally biased region" description="Basic and acidic residues" evidence="2">
    <location>
        <begin position="400"/>
        <end position="410"/>
    </location>
</feature>
<accession>A0AAD5RQ88</accession>
<feature type="region of interest" description="Disordered" evidence="2">
    <location>
        <begin position="354"/>
        <end position="558"/>
    </location>
</feature>
<name>A0AAD5RQ88_9PEZI</name>
<feature type="region of interest" description="Disordered" evidence="2">
    <location>
        <begin position="709"/>
        <end position="880"/>
    </location>
</feature>
<evidence type="ECO:0000313" key="3">
    <source>
        <dbReference type="EMBL" id="KAJ2901301.1"/>
    </source>
</evidence>
<dbReference type="Proteomes" id="UP001201980">
    <property type="component" value="Unassembled WGS sequence"/>
</dbReference>
<evidence type="ECO:0000313" key="4">
    <source>
        <dbReference type="Proteomes" id="UP001201980"/>
    </source>
</evidence>
<feature type="region of interest" description="Disordered" evidence="2">
    <location>
        <begin position="1"/>
        <end position="39"/>
    </location>
</feature>
<protein>
    <submittedName>
        <fullName evidence="3">Uncharacterized protein</fullName>
    </submittedName>
</protein>
<comment type="caution">
    <text evidence="3">The sequence shown here is derived from an EMBL/GenBank/DDBJ whole genome shotgun (WGS) entry which is preliminary data.</text>
</comment>
<feature type="coiled-coil region" evidence="1">
    <location>
        <begin position="63"/>
        <end position="90"/>
    </location>
</feature>